<evidence type="ECO:0000313" key="4">
    <source>
        <dbReference type="Proteomes" id="UP001365128"/>
    </source>
</evidence>
<organism evidence="3 4">
    <name type="scientific">Phyllosticta citricarpa</name>
    <dbReference type="NCBI Taxonomy" id="55181"/>
    <lineage>
        <taxon>Eukaryota</taxon>
        <taxon>Fungi</taxon>
        <taxon>Dikarya</taxon>
        <taxon>Ascomycota</taxon>
        <taxon>Pezizomycotina</taxon>
        <taxon>Dothideomycetes</taxon>
        <taxon>Dothideomycetes incertae sedis</taxon>
        <taxon>Botryosphaeriales</taxon>
        <taxon>Phyllostictaceae</taxon>
        <taxon>Phyllosticta</taxon>
    </lineage>
</organism>
<keyword evidence="4" id="KW-1185">Reference proteome</keyword>
<protein>
    <recommendedName>
        <fullName evidence="5">Apple domain-containing protein</fullName>
    </recommendedName>
</protein>
<feature type="compositionally biased region" description="Low complexity" evidence="1">
    <location>
        <begin position="39"/>
        <end position="59"/>
    </location>
</feature>
<evidence type="ECO:0000256" key="2">
    <source>
        <dbReference type="SAM" id="SignalP"/>
    </source>
</evidence>
<feature type="region of interest" description="Disordered" evidence="1">
    <location>
        <begin position="39"/>
        <end position="60"/>
    </location>
</feature>
<sequence length="376" mass="39496">MEFLRNVFLLLAVSSFASPVAAHPQVSFSTMTPIDSMTTSTAATDSTTAPATSTTSATDLITPGTPTISTLSFAKTSSATCNDAWFRSLSALGPQATAFCSGWLSISDSTAKTTVVNSTTASPPTTTATLTLLDTASNYVSTATVTGNATTYTYNGPKTSAPNITTLPEPVRVAFGVAEATDTASIKSSICSCFSITSSVTTDTTSTLVTVGPSTTFTSLDVVFSTTTVEATTTTTVAGPTVSSCFDFEHDANNAGYQYLSEDQANQLSKWYGNSTEDTGDWLTCCNDCYERQDCVAYRFSNSSGGNRCEQWTTKFGTSLNVSNTIEFSNSTAFSNHTKFCPHGTVEGYKQAINETSSSDSPIAIGPCLDAAWEVD</sequence>
<dbReference type="Proteomes" id="UP001365128">
    <property type="component" value="Unassembled WGS sequence"/>
</dbReference>
<dbReference type="EMBL" id="JBBPDW010000024">
    <property type="protein sequence ID" value="KAK7541551.1"/>
    <property type="molecule type" value="Genomic_DNA"/>
</dbReference>
<evidence type="ECO:0000256" key="1">
    <source>
        <dbReference type="SAM" id="MobiDB-lite"/>
    </source>
</evidence>
<keyword evidence="2" id="KW-0732">Signal</keyword>
<proteinExistence type="predicted"/>
<name>A0ABR1M5X6_9PEZI</name>
<comment type="caution">
    <text evidence="3">The sequence shown here is derived from an EMBL/GenBank/DDBJ whole genome shotgun (WGS) entry which is preliminary data.</text>
</comment>
<feature type="chain" id="PRO_5046459408" description="Apple domain-containing protein" evidence="2">
    <location>
        <begin position="23"/>
        <end position="376"/>
    </location>
</feature>
<accession>A0ABR1M5X6</accession>
<evidence type="ECO:0008006" key="5">
    <source>
        <dbReference type="Google" id="ProtNLM"/>
    </source>
</evidence>
<feature type="signal peptide" evidence="2">
    <location>
        <begin position="1"/>
        <end position="22"/>
    </location>
</feature>
<evidence type="ECO:0000313" key="3">
    <source>
        <dbReference type="EMBL" id="KAK7541551.1"/>
    </source>
</evidence>
<reference evidence="3 4" key="1">
    <citation type="submission" date="2024-04" db="EMBL/GenBank/DDBJ databases">
        <title>Phyllosticta paracitricarpa is synonymous to the EU quarantine fungus P. citricarpa based on phylogenomic analyses.</title>
        <authorList>
            <consortium name="Lawrence Berkeley National Laboratory"/>
            <person name="Van Ingen-Buijs V.A."/>
            <person name="Van Westerhoven A.C."/>
            <person name="Haridas S."/>
            <person name="Skiadas P."/>
            <person name="Martin F."/>
            <person name="Groenewald J.Z."/>
            <person name="Crous P.W."/>
            <person name="Seidl M.F."/>
        </authorList>
    </citation>
    <scope>NUCLEOTIDE SEQUENCE [LARGE SCALE GENOMIC DNA]</scope>
    <source>
        <strain evidence="3 4">CBS 122670</strain>
    </source>
</reference>
<gene>
    <name evidence="3" type="ORF">IWX46DRAFT_181488</name>
</gene>